<feature type="transmembrane region" description="Helical" evidence="6">
    <location>
        <begin position="88"/>
        <end position="116"/>
    </location>
</feature>
<feature type="transmembrane region" description="Helical" evidence="6">
    <location>
        <begin position="137"/>
        <end position="157"/>
    </location>
</feature>
<evidence type="ECO:0000259" key="7">
    <source>
        <dbReference type="PROSITE" id="PS50262"/>
    </source>
</evidence>
<dbReference type="PANTHER" id="PTHR46641">
    <property type="entry name" value="FMRFAMIDE RECEPTOR-RELATED"/>
    <property type="match status" value="1"/>
</dbReference>
<dbReference type="Gene3D" id="1.20.1070.10">
    <property type="entry name" value="Rhodopsin 7-helix transmembrane proteins"/>
    <property type="match status" value="2"/>
</dbReference>
<comment type="caution">
    <text evidence="8">The sequence shown here is derived from an EMBL/GenBank/DDBJ whole genome shotgun (WGS) entry which is preliminary data.</text>
</comment>
<feature type="compositionally biased region" description="Low complexity" evidence="5">
    <location>
        <begin position="282"/>
        <end position="293"/>
    </location>
</feature>
<evidence type="ECO:0000256" key="6">
    <source>
        <dbReference type="SAM" id="Phobius"/>
    </source>
</evidence>
<dbReference type="Proteomes" id="UP001283361">
    <property type="component" value="Unassembled WGS sequence"/>
</dbReference>
<dbReference type="GO" id="GO:0004930">
    <property type="term" value="F:G protein-coupled receptor activity"/>
    <property type="evidence" value="ECO:0007669"/>
    <property type="project" value="InterPro"/>
</dbReference>
<dbReference type="InterPro" id="IPR017452">
    <property type="entry name" value="GPCR_Rhodpsn_7TM"/>
</dbReference>
<dbReference type="Pfam" id="PF00001">
    <property type="entry name" value="7tm_1"/>
    <property type="match status" value="1"/>
</dbReference>
<organism evidence="8 9">
    <name type="scientific">Elysia crispata</name>
    <name type="common">lettuce slug</name>
    <dbReference type="NCBI Taxonomy" id="231223"/>
    <lineage>
        <taxon>Eukaryota</taxon>
        <taxon>Metazoa</taxon>
        <taxon>Spiralia</taxon>
        <taxon>Lophotrochozoa</taxon>
        <taxon>Mollusca</taxon>
        <taxon>Gastropoda</taxon>
        <taxon>Heterobranchia</taxon>
        <taxon>Euthyneura</taxon>
        <taxon>Panpulmonata</taxon>
        <taxon>Sacoglossa</taxon>
        <taxon>Placobranchoidea</taxon>
        <taxon>Plakobranchidae</taxon>
        <taxon>Elysia</taxon>
    </lineage>
</organism>
<evidence type="ECO:0000256" key="2">
    <source>
        <dbReference type="ARBA" id="ARBA00022692"/>
    </source>
</evidence>
<accession>A0AAE1CXX7</accession>
<feature type="region of interest" description="Disordered" evidence="5">
    <location>
        <begin position="281"/>
        <end position="375"/>
    </location>
</feature>
<feature type="transmembrane region" description="Helical" evidence="6">
    <location>
        <begin position="383"/>
        <end position="407"/>
    </location>
</feature>
<dbReference type="PROSITE" id="PS50262">
    <property type="entry name" value="G_PROTEIN_RECEP_F1_2"/>
    <property type="match status" value="1"/>
</dbReference>
<dbReference type="PRINTS" id="PR00237">
    <property type="entry name" value="GPCRRHODOPSN"/>
</dbReference>
<feature type="region of interest" description="Disordered" evidence="5">
    <location>
        <begin position="249"/>
        <end position="268"/>
    </location>
</feature>
<evidence type="ECO:0000256" key="1">
    <source>
        <dbReference type="ARBA" id="ARBA00004370"/>
    </source>
</evidence>
<protein>
    <recommendedName>
        <fullName evidence="7">G-protein coupled receptors family 1 profile domain-containing protein</fullName>
    </recommendedName>
</protein>
<feature type="domain" description="G-protein coupled receptors family 1 profile" evidence="7">
    <location>
        <begin position="29"/>
        <end position="219"/>
    </location>
</feature>
<feature type="compositionally biased region" description="Basic and acidic residues" evidence="5">
    <location>
        <begin position="297"/>
        <end position="308"/>
    </location>
</feature>
<reference evidence="8" key="1">
    <citation type="journal article" date="2023" name="G3 (Bethesda)">
        <title>A reference genome for the long-term kleptoplast-retaining sea slug Elysia crispata morphotype clarki.</title>
        <authorList>
            <person name="Eastman K.E."/>
            <person name="Pendleton A.L."/>
            <person name="Shaikh M.A."/>
            <person name="Suttiyut T."/>
            <person name="Ogas R."/>
            <person name="Tomko P."/>
            <person name="Gavelis G."/>
            <person name="Widhalm J.R."/>
            <person name="Wisecaver J.H."/>
        </authorList>
    </citation>
    <scope>NUCLEOTIDE SEQUENCE</scope>
    <source>
        <strain evidence="8">ECLA1</strain>
    </source>
</reference>
<keyword evidence="4 6" id="KW-0472">Membrane</keyword>
<dbReference type="InterPro" id="IPR052954">
    <property type="entry name" value="GPCR-Ligand_Int"/>
</dbReference>
<feature type="transmembrane region" description="Helical" evidence="6">
    <location>
        <begin position="201"/>
        <end position="221"/>
    </location>
</feature>
<sequence length="524" mass="57891">MTAISPNEHVYVVIVGFIGGAVSLLGLVANCLSLPVLLRPEMRASNSTLCLITLGVYDLLLLITDFITTSLDWAAFGLDPDSLFLYKFTMPASVVCEPFIMVLITGSVYTTVILSLDRCLAVVKPLHWASTFTRRRIKVALLLVFIFAVVVDSPVFFQAELRMAYYPRFNDSFLSGRPTEYYFSWFHQEVYMRNIMPVFQIIIPLILIVSSNSAIVAKVVLHKRKSSGLRGHGRTPSRRVPPLKPETAVTAAEIAPPPPQSVAEPKQCRHEECTLNPLLLQNSISNDNKNNSSHGIGHKERPGRESIDRSTNSSNTQQTTSVTKLCTNIYPGSRSDYDLTNRNTDTNTPTAASGNISKGSCRPATARSSRSRGRSQGVDVSKLTAQVVAISLITLTSRALAAANFYIVTEEEIFYIKYCSRACAWTGAFNILFIKINSSVNFVFYCFFGGKFRTVFKSTFGCFWCRHGKTKSNKKEVFTKPTSTGGCGVRASALVSARTLFISSNPTLSGVVYSDAKRHNQAQW</sequence>
<dbReference type="PANTHER" id="PTHR46641:SF2">
    <property type="entry name" value="FMRFAMIDE RECEPTOR"/>
    <property type="match status" value="1"/>
</dbReference>
<name>A0AAE1CXX7_9GAST</name>
<dbReference type="InterPro" id="IPR000276">
    <property type="entry name" value="GPCR_Rhodpsn"/>
</dbReference>
<dbReference type="EMBL" id="JAWDGP010006267">
    <property type="protein sequence ID" value="KAK3744307.1"/>
    <property type="molecule type" value="Genomic_DNA"/>
</dbReference>
<keyword evidence="9" id="KW-1185">Reference proteome</keyword>
<gene>
    <name evidence="8" type="ORF">RRG08_030390</name>
</gene>
<evidence type="ECO:0000313" key="9">
    <source>
        <dbReference type="Proteomes" id="UP001283361"/>
    </source>
</evidence>
<evidence type="ECO:0000256" key="5">
    <source>
        <dbReference type="SAM" id="MobiDB-lite"/>
    </source>
</evidence>
<keyword evidence="2 6" id="KW-0812">Transmembrane</keyword>
<dbReference type="AlphaFoldDB" id="A0AAE1CXX7"/>
<feature type="transmembrane region" description="Helical" evidence="6">
    <location>
        <begin position="12"/>
        <end position="37"/>
    </location>
</feature>
<keyword evidence="3 6" id="KW-1133">Transmembrane helix</keyword>
<evidence type="ECO:0000313" key="8">
    <source>
        <dbReference type="EMBL" id="KAK3744307.1"/>
    </source>
</evidence>
<comment type="subcellular location">
    <subcellularLocation>
        <location evidence="1">Membrane</location>
    </subcellularLocation>
</comment>
<dbReference type="GO" id="GO:0016020">
    <property type="term" value="C:membrane"/>
    <property type="evidence" value="ECO:0007669"/>
    <property type="project" value="UniProtKB-SubCell"/>
</dbReference>
<feature type="transmembrane region" description="Helical" evidence="6">
    <location>
        <begin position="427"/>
        <end position="448"/>
    </location>
</feature>
<evidence type="ECO:0000256" key="3">
    <source>
        <dbReference type="ARBA" id="ARBA00022989"/>
    </source>
</evidence>
<feature type="compositionally biased region" description="Low complexity" evidence="5">
    <location>
        <begin position="310"/>
        <end position="321"/>
    </location>
</feature>
<proteinExistence type="predicted"/>
<evidence type="ECO:0000256" key="4">
    <source>
        <dbReference type="ARBA" id="ARBA00023136"/>
    </source>
</evidence>
<feature type="transmembrane region" description="Helical" evidence="6">
    <location>
        <begin position="49"/>
        <end position="68"/>
    </location>
</feature>
<dbReference type="SUPFAM" id="SSF81321">
    <property type="entry name" value="Family A G protein-coupled receptor-like"/>
    <property type="match status" value="1"/>
</dbReference>
<feature type="compositionally biased region" description="Polar residues" evidence="5">
    <location>
        <begin position="338"/>
        <end position="358"/>
    </location>
</feature>